<gene>
    <name evidence="2" type="ORF">BRADI_1g00482v3</name>
</gene>
<sequence>MDEIETLPTSTFFRRHPLLLCFLFFLALLYTFFYSLFALVLASSPVLLLTAFLLGVVLVYSEPNVPEDHAHVYKKIRGPNTTTTTTSRHHSLHGGGGGGSDSSDSSSGEENNNPLAMSSVLDAGGGDDDDNDDSESESEDEPPEEKKHKAEVVRAVAWTMEDEKSIEDIGSLELERNAAVEKLMYRRLAGRQRRHTDLMVHTTDRKNPFDLDVPYHEEDFPGSAPSMLYPSHNPFFDDDDDDDAAAATNNGVRKNPLMLTRHESFAVGSHLPSDSRQSRFRPYFMIEKMQGQPVSVPEASRKSSSSSSSSSSSASAHAYASKEEATAATAEEEALEEAEATLEVKKSDEPRPHEGGMVAAVDVELISDSSDDDMLLTGSDGHKEQQMKVQQQQVMAVSDDDGESFEVESITKQVAIAAASSGKGKQLDTDTAYDYSLTAGKVEKKHKEPLDQPVAPPSKLTSIRRVGNQLDLDPAYDYSPSAGTAEKKQEEPLDQPVAMAMVMPPPNKLASMRRVFTEDAAHEAWMAPSNLEETTGKDVSEIKEPDILPTPALPPLPEAPPLAAASSKEKGVGKSIKYKPPSKKAVLGFFRK</sequence>
<feature type="compositionally biased region" description="Basic and acidic residues" evidence="1">
    <location>
        <begin position="342"/>
        <end position="354"/>
    </location>
</feature>
<keyword evidence="4" id="KW-1185">Reference proteome</keyword>
<feature type="region of interest" description="Disordered" evidence="1">
    <location>
        <begin position="71"/>
        <end position="151"/>
    </location>
</feature>
<dbReference type="AlphaFoldDB" id="A0A2K2DHH5"/>
<name>A0A2K2DHH5_BRADI</name>
<evidence type="ECO:0000256" key="1">
    <source>
        <dbReference type="SAM" id="MobiDB-lite"/>
    </source>
</evidence>
<dbReference type="EnsemblPlants" id="PNT73726">
    <property type="protein sequence ID" value="PNT73726"/>
    <property type="gene ID" value="BRADI_1g00482v3"/>
</dbReference>
<feature type="region of interest" description="Disordered" evidence="1">
    <location>
        <begin position="444"/>
        <end position="494"/>
    </location>
</feature>
<reference evidence="3" key="3">
    <citation type="submission" date="2018-08" db="UniProtKB">
        <authorList>
            <consortium name="EnsemblPlants"/>
        </authorList>
    </citation>
    <scope>IDENTIFICATION</scope>
    <source>
        <strain evidence="3">cv. Bd21</strain>
    </source>
</reference>
<dbReference type="PANTHER" id="PTHR33870">
    <property type="entry name" value="CARDIOMYOPATHY-ASSOCIATED PROTEIN"/>
    <property type="match status" value="1"/>
</dbReference>
<feature type="compositionally biased region" description="Acidic residues" evidence="1">
    <location>
        <begin position="330"/>
        <end position="340"/>
    </location>
</feature>
<feature type="compositionally biased region" description="Low complexity" evidence="1">
    <location>
        <begin position="302"/>
        <end position="319"/>
    </location>
</feature>
<dbReference type="PANTHER" id="PTHR33870:SF1">
    <property type="entry name" value="OS03G0862000 PROTEIN"/>
    <property type="match status" value="1"/>
</dbReference>
<evidence type="ECO:0000313" key="2">
    <source>
        <dbReference type="EMBL" id="PNT73726.1"/>
    </source>
</evidence>
<accession>A0A2K2DHH5</accession>
<dbReference type="OrthoDB" id="1908091at2759"/>
<feature type="region of interest" description="Disordered" evidence="1">
    <location>
        <begin position="291"/>
        <end position="390"/>
    </location>
</feature>
<dbReference type="InParanoid" id="A0A2K2DHH5"/>
<reference evidence="2" key="2">
    <citation type="submission" date="2017-06" db="EMBL/GenBank/DDBJ databases">
        <title>WGS assembly of Brachypodium distachyon.</title>
        <authorList>
            <consortium name="The International Brachypodium Initiative"/>
            <person name="Lucas S."/>
            <person name="Harmon-Smith M."/>
            <person name="Lail K."/>
            <person name="Tice H."/>
            <person name="Grimwood J."/>
            <person name="Bruce D."/>
            <person name="Barry K."/>
            <person name="Shu S."/>
            <person name="Lindquist E."/>
            <person name="Wang M."/>
            <person name="Pitluck S."/>
            <person name="Vogel J.P."/>
            <person name="Garvin D.F."/>
            <person name="Mockler T.C."/>
            <person name="Schmutz J."/>
            <person name="Rokhsar D."/>
            <person name="Bevan M.W."/>
        </authorList>
    </citation>
    <scope>NUCLEOTIDE SEQUENCE</scope>
    <source>
        <strain evidence="2">Bd21</strain>
    </source>
</reference>
<feature type="compositionally biased region" description="Pro residues" evidence="1">
    <location>
        <begin position="551"/>
        <end position="560"/>
    </location>
</feature>
<proteinExistence type="predicted"/>
<feature type="compositionally biased region" description="Acidic residues" evidence="1">
    <location>
        <begin position="125"/>
        <end position="143"/>
    </location>
</feature>
<dbReference type="EMBL" id="CM000880">
    <property type="protein sequence ID" value="PNT73726.1"/>
    <property type="molecule type" value="Genomic_DNA"/>
</dbReference>
<protein>
    <submittedName>
        <fullName evidence="2 3">Uncharacterized protein</fullName>
    </submittedName>
</protein>
<reference evidence="2 3" key="1">
    <citation type="journal article" date="2010" name="Nature">
        <title>Genome sequencing and analysis of the model grass Brachypodium distachyon.</title>
        <authorList>
            <consortium name="International Brachypodium Initiative"/>
        </authorList>
    </citation>
    <scope>NUCLEOTIDE SEQUENCE [LARGE SCALE GENOMIC DNA]</scope>
    <source>
        <strain evidence="2 3">Bd21</strain>
    </source>
</reference>
<organism evidence="2">
    <name type="scientific">Brachypodium distachyon</name>
    <name type="common">Purple false brome</name>
    <name type="synonym">Trachynia distachya</name>
    <dbReference type="NCBI Taxonomy" id="15368"/>
    <lineage>
        <taxon>Eukaryota</taxon>
        <taxon>Viridiplantae</taxon>
        <taxon>Streptophyta</taxon>
        <taxon>Embryophyta</taxon>
        <taxon>Tracheophyta</taxon>
        <taxon>Spermatophyta</taxon>
        <taxon>Magnoliopsida</taxon>
        <taxon>Liliopsida</taxon>
        <taxon>Poales</taxon>
        <taxon>Poaceae</taxon>
        <taxon>BOP clade</taxon>
        <taxon>Pooideae</taxon>
        <taxon>Stipodae</taxon>
        <taxon>Brachypodieae</taxon>
        <taxon>Brachypodium</taxon>
    </lineage>
</organism>
<dbReference type="Proteomes" id="UP000008810">
    <property type="component" value="Chromosome 1"/>
</dbReference>
<dbReference type="Gramene" id="PNT73726">
    <property type="protein sequence ID" value="PNT73726"/>
    <property type="gene ID" value="BRADI_1g00482v3"/>
</dbReference>
<feature type="region of interest" description="Disordered" evidence="1">
    <location>
        <begin position="545"/>
        <end position="577"/>
    </location>
</feature>
<evidence type="ECO:0000313" key="4">
    <source>
        <dbReference type="Proteomes" id="UP000008810"/>
    </source>
</evidence>
<evidence type="ECO:0000313" key="3">
    <source>
        <dbReference type="EnsemblPlants" id="PNT73726"/>
    </source>
</evidence>